<reference evidence="2" key="1">
    <citation type="submission" date="2020-03" db="EMBL/GenBank/DDBJ databases">
        <title>The deep terrestrial virosphere.</title>
        <authorList>
            <person name="Holmfeldt K."/>
            <person name="Nilsson E."/>
            <person name="Simone D."/>
            <person name="Lopez-Fernandez M."/>
            <person name="Wu X."/>
            <person name="de Brujin I."/>
            <person name="Lundin D."/>
            <person name="Andersson A."/>
            <person name="Bertilsson S."/>
            <person name="Dopson M."/>
        </authorList>
    </citation>
    <scope>NUCLEOTIDE SEQUENCE</scope>
    <source>
        <strain evidence="2">MM415A01495</strain>
    </source>
</reference>
<dbReference type="AlphaFoldDB" id="A0A6M3K362"/>
<name>A0A6M3K362_9ZZZZ</name>
<protein>
    <submittedName>
        <fullName evidence="2">Uncharacterized protein</fullName>
    </submittedName>
</protein>
<organism evidence="2">
    <name type="scientific">viral metagenome</name>
    <dbReference type="NCBI Taxonomy" id="1070528"/>
    <lineage>
        <taxon>unclassified sequences</taxon>
        <taxon>metagenomes</taxon>
        <taxon>organismal metagenomes</taxon>
    </lineage>
</organism>
<accession>A0A6M3K362</accession>
<evidence type="ECO:0000313" key="2">
    <source>
        <dbReference type="EMBL" id="QJA76514.1"/>
    </source>
</evidence>
<gene>
    <name evidence="2" type="ORF">MM415A01495_0009</name>
</gene>
<dbReference type="EMBL" id="MT142229">
    <property type="protein sequence ID" value="QJA76514.1"/>
    <property type="molecule type" value="Genomic_DNA"/>
</dbReference>
<sequence>MYWMGHLASLAMVMVIDRLMIERTAGKCTMYYLDLWVIMCYIEAEGEIDCTGWCVMEGVQTRNGLYGFDFRDVDLRRVDPSERKRYEIKQLWQRSHEIINLTARGFKEVEVAEILGITPACVSMTLNSELGQKKLSDIRFSRDEEAKKTSEKIRILTAKALQVYHEIFDNEDGQASLKDQKDTADTVVLELSGLRAPTRIQTSSVSTILTADEIKAFKERGRKAAEEVGLVIDVTPTNGGEDDLVPSPITNPPSPIMSEVTG</sequence>
<proteinExistence type="predicted"/>
<evidence type="ECO:0000256" key="1">
    <source>
        <dbReference type="SAM" id="MobiDB-lite"/>
    </source>
</evidence>
<feature type="region of interest" description="Disordered" evidence="1">
    <location>
        <begin position="234"/>
        <end position="262"/>
    </location>
</feature>